<protein>
    <submittedName>
        <fullName evidence="2">Uncharacterized protein</fullName>
    </submittedName>
</protein>
<reference evidence="2 3" key="1">
    <citation type="submission" date="2014-07" db="EMBL/GenBank/DDBJ databases">
        <authorList>
            <person name="McCorrison J."/>
            <person name="Sanka R."/>
            <person name="Torralba M."/>
            <person name="Gillis M."/>
            <person name="Haft D.H."/>
            <person name="Methe B."/>
            <person name="Sutton G."/>
            <person name="Nelson K.E."/>
        </authorList>
    </citation>
    <scope>NUCLEOTIDE SEQUENCE [LARGE SCALE GENOMIC DNA]</scope>
    <source>
        <strain evidence="2 3">DNF00853</strain>
    </source>
</reference>
<feature type="coiled-coil region" evidence="1">
    <location>
        <begin position="7"/>
        <end position="58"/>
    </location>
</feature>
<dbReference type="Proteomes" id="UP000029556">
    <property type="component" value="Unassembled WGS sequence"/>
</dbReference>
<gene>
    <name evidence="2" type="ORF">HMPREF2137_08215</name>
</gene>
<comment type="caution">
    <text evidence="2">The sequence shown here is derived from an EMBL/GenBank/DDBJ whole genome shotgun (WGS) entry which is preliminary data.</text>
</comment>
<organism evidence="2 3">
    <name type="scientific">Hoylesella buccalis DNF00853</name>
    <dbReference type="NCBI Taxonomy" id="1401074"/>
    <lineage>
        <taxon>Bacteria</taxon>
        <taxon>Pseudomonadati</taxon>
        <taxon>Bacteroidota</taxon>
        <taxon>Bacteroidia</taxon>
        <taxon>Bacteroidales</taxon>
        <taxon>Prevotellaceae</taxon>
        <taxon>Hoylesella</taxon>
    </lineage>
</organism>
<dbReference type="RefSeq" id="WP_036873446.1">
    <property type="nucleotide sequence ID" value="NZ_JRNN01000070.1"/>
</dbReference>
<sequence>MFEGQIERQIQQQLEPYEERIAKLEKHLVALRDQVKQLTTVLQEMQEQQEQKSTTERDTADSLEPQTGVEFQRAQPHQTPTSSPSASRVCYLPAPSSDGCFDSASPTEQIGKSIYQLTTTDGVNGTFIMLNSPDAIATAMISVSQFVKPVCKVVGNASVYPRSIETVDEGSAVFENGIWRVVNKAVVKFD</sequence>
<accession>A0A095ZI34</accession>
<evidence type="ECO:0000313" key="2">
    <source>
        <dbReference type="EMBL" id="KGF34410.1"/>
    </source>
</evidence>
<proteinExistence type="predicted"/>
<keyword evidence="1" id="KW-0175">Coiled coil</keyword>
<dbReference type="OrthoDB" id="1068073at2"/>
<name>A0A095ZI34_9BACT</name>
<dbReference type="EMBL" id="JRNN01000070">
    <property type="protein sequence ID" value="KGF34410.1"/>
    <property type="molecule type" value="Genomic_DNA"/>
</dbReference>
<evidence type="ECO:0000313" key="3">
    <source>
        <dbReference type="Proteomes" id="UP000029556"/>
    </source>
</evidence>
<evidence type="ECO:0000256" key="1">
    <source>
        <dbReference type="SAM" id="Coils"/>
    </source>
</evidence>
<dbReference type="AlphaFoldDB" id="A0A095ZI34"/>